<evidence type="ECO:0000313" key="4">
    <source>
        <dbReference type="Proteomes" id="UP000641803"/>
    </source>
</evidence>
<gene>
    <name evidence="3" type="ORF">H9652_19275</name>
</gene>
<dbReference type="EMBL" id="JACSQQ010000063">
    <property type="protein sequence ID" value="MBD7952537.1"/>
    <property type="molecule type" value="Genomic_DNA"/>
</dbReference>
<feature type="region of interest" description="Disordered" evidence="1">
    <location>
        <begin position="179"/>
        <end position="237"/>
    </location>
</feature>
<organism evidence="3 4">
    <name type="scientific">Oerskovia rustica</name>
    <dbReference type="NCBI Taxonomy" id="2762237"/>
    <lineage>
        <taxon>Bacteria</taxon>
        <taxon>Bacillati</taxon>
        <taxon>Actinomycetota</taxon>
        <taxon>Actinomycetes</taxon>
        <taxon>Micrococcales</taxon>
        <taxon>Cellulomonadaceae</taxon>
        <taxon>Oerskovia</taxon>
    </lineage>
</organism>
<dbReference type="RefSeq" id="WP_191798412.1">
    <property type="nucleotide sequence ID" value="NZ_JACSQQ010000063.1"/>
</dbReference>
<name>A0ABR8RYS7_9CELL</name>
<feature type="domain" description="YdbS-like PH" evidence="2">
    <location>
        <begin position="92"/>
        <end position="155"/>
    </location>
</feature>
<dbReference type="Pfam" id="PF03703">
    <property type="entry name" value="bPH_2"/>
    <property type="match status" value="1"/>
</dbReference>
<feature type="compositionally biased region" description="Low complexity" evidence="1">
    <location>
        <begin position="204"/>
        <end position="216"/>
    </location>
</feature>
<protein>
    <submittedName>
        <fullName evidence="3">PH domain-containing protein</fullName>
    </submittedName>
</protein>
<dbReference type="PANTHER" id="PTHR37938:SF1">
    <property type="entry name" value="BLL0215 PROTEIN"/>
    <property type="match status" value="1"/>
</dbReference>
<keyword evidence="4" id="KW-1185">Reference proteome</keyword>
<feature type="compositionally biased region" description="Pro residues" evidence="1">
    <location>
        <begin position="361"/>
        <end position="371"/>
    </location>
</feature>
<evidence type="ECO:0000313" key="3">
    <source>
        <dbReference type="EMBL" id="MBD7952537.1"/>
    </source>
</evidence>
<dbReference type="InterPro" id="IPR005182">
    <property type="entry name" value="YdbS-like_PH"/>
</dbReference>
<dbReference type="Proteomes" id="UP000641803">
    <property type="component" value="Unassembled WGS sequence"/>
</dbReference>
<feature type="region of interest" description="Disordered" evidence="1">
    <location>
        <begin position="256"/>
        <end position="371"/>
    </location>
</feature>
<dbReference type="PANTHER" id="PTHR37938">
    <property type="entry name" value="BLL0215 PROTEIN"/>
    <property type="match status" value="1"/>
</dbReference>
<comment type="caution">
    <text evidence="3">The sequence shown here is derived from an EMBL/GenBank/DDBJ whole genome shotgun (WGS) entry which is preliminary data.</text>
</comment>
<evidence type="ECO:0000259" key="2">
    <source>
        <dbReference type="Pfam" id="PF03703"/>
    </source>
</evidence>
<evidence type="ECO:0000256" key="1">
    <source>
        <dbReference type="SAM" id="MobiDB-lite"/>
    </source>
</evidence>
<proteinExistence type="predicted"/>
<sequence length="371" mass="39666">MAQDLPSQAYESAPRLSARHLRRYILPGERVVLATRAHWGKLAEPVATTAAAFLLAAWLVSVLAPAVGEGSLLLWWAWVLVALRLLWKVLDWRNEWFVATDKRMLLMFGLVTHKVAMMPLGKVTDMSYSRSILGRILGYGQFILESAGQDQAMSRINWVANPDATYRKLCDTIFIPGGRGGPWGQQPQGGAPGGGATPPPPAQPAQATYATAQQAPTPVPGRLSWAPTSDGPEGDLSAAATQPIAVRSVQAGGQGHLFVAPRGSSPRLDGSDRPVMAPPLPPDPVTDRPDRSARPEQPEEIAEQIGDGLGDGPDGESDGPAWEVSDDDRGRFVPVTPWDPQSGWQATDPWSRPEGASGPPSANPPVPPPPR</sequence>
<accession>A0ABR8RYS7</accession>
<feature type="compositionally biased region" description="Basic and acidic residues" evidence="1">
    <location>
        <begin position="285"/>
        <end position="297"/>
    </location>
</feature>
<reference evidence="3 4" key="1">
    <citation type="submission" date="2020-08" db="EMBL/GenBank/DDBJ databases">
        <title>A Genomic Blueprint of the Chicken Gut Microbiome.</title>
        <authorList>
            <person name="Gilroy R."/>
            <person name="Ravi A."/>
            <person name="Getino M."/>
            <person name="Pursley I."/>
            <person name="Horton D.L."/>
            <person name="Alikhan N.-F."/>
            <person name="Baker D."/>
            <person name="Gharbi K."/>
            <person name="Hall N."/>
            <person name="Watson M."/>
            <person name="Adriaenssens E.M."/>
            <person name="Foster-Nyarko E."/>
            <person name="Jarju S."/>
            <person name="Secka A."/>
            <person name="Antonio M."/>
            <person name="Oren A."/>
            <person name="Chaudhuri R."/>
            <person name="La Ragione R.M."/>
            <person name="Hildebrand F."/>
            <person name="Pallen M.J."/>
        </authorList>
    </citation>
    <scope>NUCLEOTIDE SEQUENCE [LARGE SCALE GENOMIC DNA]</scope>
    <source>
        <strain evidence="3 4">Sa4CUA1</strain>
    </source>
</reference>